<dbReference type="OrthoDB" id="426001at2759"/>
<feature type="region of interest" description="Disordered" evidence="5">
    <location>
        <begin position="86"/>
        <end position="284"/>
    </location>
</feature>
<proteinExistence type="inferred from homology"/>
<comment type="caution">
    <text evidence="8">The sequence shown here is derived from an EMBL/GenBank/DDBJ whole genome shotgun (WGS) entry which is preliminary data.</text>
</comment>
<evidence type="ECO:0000313" key="8">
    <source>
        <dbReference type="EMBL" id="CAF9938250.1"/>
    </source>
</evidence>
<dbReference type="Pfam" id="PF00782">
    <property type="entry name" value="DSPc"/>
    <property type="match status" value="1"/>
</dbReference>
<feature type="compositionally biased region" description="Low complexity" evidence="5">
    <location>
        <begin position="49"/>
        <end position="59"/>
    </location>
</feature>
<feature type="compositionally biased region" description="Polar residues" evidence="5">
    <location>
        <begin position="158"/>
        <end position="171"/>
    </location>
</feature>
<evidence type="ECO:0000259" key="7">
    <source>
        <dbReference type="PROSITE" id="PS50056"/>
    </source>
</evidence>
<dbReference type="PANTHER" id="PTHR10159:SF519">
    <property type="entry name" value="DUAL SPECIFICITY PROTEIN PHOSPHATASE MPK3"/>
    <property type="match status" value="1"/>
</dbReference>
<dbReference type="InterPro" id="IPR020422">
    <property type="entry name" value="TYR_PHOSPHATASE_DUAL_dom"/>
</dbReference>
<feature type="region of interest" description="Disordered" evidence="5">
    <location>
        <begin position="884"/>
        <end position="970"/>
    </location>
</feature>
<dbReference type="AlphaFoldDB" id="A0A8H3G9A9"/>
<feature type="compositionally biased region" description="Polar residues" evidence="5">
    <location>
        <begin position="203"/>
        <end position="216"/>
    </location>
</feature>
<organism evidence="8 9">
    <name type="scientific">Alectoria fallacina</name>
    <dbReference type="NCBI Taxonomy" id="1903189"/>
    <lineage>
        <taxon>Eukaryota</taxon>
        <taxon>Fungi</taxon>
        <taxon>Dikarya</taxon>
        <taxon>Ascomycota</taxon>
        <taxon>Pezizomycotina</taxon>
        <taxon>Lecanoromycetes</taxon>
        <taxon>OSLEUM clade</taxon>
        <taxon>Lecanoromycetidae</taxon>
        <taxon>Lecanorales</taxon>
        <taxon>Lecanorineae</taxon>
        <taxon>Parmeliaceae</taxon>
        <taxon>Alectoria</taxon>
    </lineage>
</organism>
<dbReference type="InterPro" id="IPR000340">
    <property type="entry name" value="Dual-sp_phosphatase_cat-dom"/>
</dbReference>
<accession>A0A8H3G9A9</accession>
<feature type="region of interest" description="Disordered" evidence="5">
    <location>
        <begin position="38"/>
        <end position="59"/>
    </location>
</feature>
<feature type="compositionally biased region" description="Polar residues" evidence="5">
    <location>
        <begin position="263"/>
        <end position="284"/>
    </location>
</feature>
<feature type="region of interest" description="Disordered" evidence="5">
    <location>
        <begin position="752"/>
        <end position="821"/>
    </location>
</feature>
<dbReference type="GO" id="GO:0008330">
    <property type="term" value="F:protein tyrosine/threonine phosphatase activity"/>
    <property type="evidence" value="ECO:0007669"/>
    <property type="project" value="TreeGrafter"/>
</dbReference>
<feature type="compositionally biased region" description="Basic and acidic residues" evidence="5">
    <location>
        <begin position="784"/>
        <end position="814"/>
    </location>
</feature>
<comment type="similarity">
    <text evidence="1">Belongs to the protein-tyrosine phosphatase family. Non-receptor class dual specificity subfamily.</text>
</comment>
<name>A0A8H3G9A9_9LECA</name>
<dbReference type="Proteomes" id="UP000664203">
    <property type="component" value="Unassembled WGS sequence"/>
</dbReference>
<reference evidence="8" key="1">
    <citation type="submission" date="2021-03" db="EMBL/GenBank/DDBJ databases">
        <authorList>
            <person name="Tagirdzhanova G."/>
        </authorList>
    </citation>
    <scope>NUCLEOTIDE SEQUENCE</scope>
</reference>
<feature type="compositionally biased region" description="Polar residues" evidence="5">
    <location>
        <begin position="226"/>
        <end position="235"/>
    </location>
</feature>
<dbReference type="PROSITE" id="PS50056">
    <property type="entry name" value="TYR_PHOSPHATASE_2"/>
    <property type="match status" value="1"/>
</dbReference>
<feature type="region of interest" description="Disordered" evidence="5">
    <location>
        <begin position="609"/>
        <end position="693"/>
    </location>
</feature>
<evidence type="ECO:0000256" key="3">
    <source>
        <dbReference type="ARBA" id="ARBA00022801"/>
    </source>
</evidence>
<gene>
    <name evidence="8" type="ORF">ALECFALPRED_007587</name>
</gene>
<dbReference type="Gene3D" id="3.90.190.10">
    <property type="entry name" value="Protein tyrosine phosphatase superfamily"/>
    <property type="match status" value="1"/>
</dbReference>
<evidence type="ECO:0000259" key="6">
    <source>
        <dbReference type="PROSITE" id="PS50054"/>
    </source>
</evidence>
<dbReference type="EMBL" id="CAJPDR010000505">
    <property type="protein sequence ID" value="CAF9938250.1"/>
    <property type="molecule type" value="Genomic_DNA"/>
</dbReference>
<dbReference type="SMART" id="SM00195">
    <property type="entry name" value="DSPc"/>
    <property type="match status" value="1"/>
</dbReference>
<feature type="compositionally biased region" description="Low complexity" evidence="5">
    <location>
        <begin position="116"/>
        <end position="141"/>
    </location>
</feature>
<dbReference type="PROSITE" id="PS50054">
    <property type="entry name" value="TYR_PHOSPHATASE_DUAL"/>
    <property type="match status" value="1"/>
</dbReference>
<feature type="domain" description="Tyrosine-protein phosphatase" evidence="6">
    <location>
        <begin position="440"/>
        <end position="589"/>
    </location>
</feature>
<feature type="compositionally biased region" description="Polar residues" evidence="5">
    <location>
        <begin position="12"/>
        <end position="23"/>
    </location>
</feature>
<keyword evidence="3" id="KW-0378">Hydrolase</keyword>
<evidence type="ECO:0000313" key="9">
    <source>
        <dbReference type="Proteomes" id="UP000664203"/>
    </source>
</evidence>
<dbReference type="PROSITE" id="PS00383">
    <property type="entry name" value="TYR_PHOSPHATASE_1"/>
    <property type="match status" value="1"/>
</dbReference>
<protein>
    <recommendedName>
        <fullName evidence="2">protein-tyrosine-phosphatase</fullName>
        <ecNumber evidence="2">3.1.3.48</ecNumber>
    </recommendedName>
</protein>
<dbReference type="InterPro" id="IPR016130">
    <property type="entry name" value="Tyr_Pase_AS"/>
</dbReference>
<feature type="compositionally biased region" description="Polar residues" evidence="5">
    <location>
        <begin position="657"/>
        <end position="666"/>
    </location>
</feature>
<dbReference type="EC" id="3.1.3.48" evidence="2"/>
<sequence>MSVVDGLHTSLPEFQTSRNSNVLPSKGALGLEVAYGSRQHYPSAKRDSPGSSMPVSTSSQSLLASLPSFMSVFGNGSDRLEAYEGDAAATTSQGRTSKRPLHMAQPVPPTFRRDSSSTFESTESSPTTTISTVESSLTEPSPRSPPETPDSSSPLTSFKNLRTNSVPNNQAEMERKDPFSSSFPILPGVERADSPNKKMRNMKNLSVNTSASNRTGLQLPKLGLSNPPQASTNAFSDPPTPAFIVPPKMPRKKPSTLPLVITTPDSSTSGQDRPSAVPQSPSDPQIRTLRLLQTYSNGALFSPTVAPEGGMRLPPFAAPATSNRPSTTGGRIGKARPLLSVSPLSSFDNSVASPITRQTLDHVQEETDYEPPLSQEVKSPAYPQGPVCIHDPHVYLYLEPSHVEAREFDVILNVAREVLNPFLAAIDKDAQSRNEGTKMQGASNAENAYLAGRDSISEPQTAVSEMSFASAFEAHMEDASMTVPGTPKASRPEPEYIHVPWDHNTNIVDDLLRLCELIDNRVRQDKRVLVHCQCGVSRSASLVVAYGLYKNPQLTVQEAYDAVKFRSRWIGPNMNLIYQLSEFKSKLAKTHSLGTAAWHSWRALGSGRSNPNAIVHPNSDSGLPSSGLRSPPQKSLSAPSQIGRDTRSSSFSPPSSAQLMPTSSGDITPGPSSAPPDMQWSPGQRSPAPESDAVASYVEPLPTLAFPPKISVPDVELVLSPSTMEREGIEEKEATASVGGVANDWEVDQNLAYNEPNPTGISLPKMDFGPEITMSLPSFDEDSSGEKETVAVAGIRKDFKHEASHSNKDSDNKDNMASISPATSVEFVTEDLRFQPPAAPAIKETQMTLSPTLPIHTLSTPSPTLPAGFSSLLSRRQGPLGLRQLPLRRGQSPPQLTTVQPSPRAIDPDVPQTPSLLSPRAAEFTASPFHRTSAGDLAGSSVFEQGLMSPGAKEEDPRSPHQIGEAPITRSIFDMI</sequence>
<feature type="region of interest" description="Disordered" evidence="5">
    <location>
        <begin position="1"/>
        <end position="25"/>
    </location>
</feature>
<evidence type="ECO:0000256" key="2">
    <source>
        <dbReference type="ARBA" id="ARBA00013064"/>
    </source>
</evidence>
<feature type="compositionally biased region" description="Low complexity" evidence="5">
    <location>
        <begin position="884"/>
        <end position="896"/>
    </location>
</feature>
<feature type="region of interest" description="Disordered" evidence="5">
    <location>
        <begin position="853"/>
        <end position="872"/>
    </location>
</feature>
<dbReference type="GO" id="GO:0005829">
    <property type="term" value="C:cytosol"/>
    <property type="evidence" value="ECO:0007669"/>
    <property type="project" value="TreeGrafter"/>
</dbReference>
<dbReference type="InterPro" id="IPR029021">
    <property type="entry name" value="Prot-tyrosine_phosphatase-like"/>
</dbReference>
<evidence type="ECO:0000256" key="1">
    <source>
        <dbReference type="ARBA" id="ARBA00008601"/>
    </source>
</evidence>
<keyword evidence="9" id="KW-1185">Reference proteome</keyword>
<evidence type="ECO:0000256" key="4">
    <source>
        <dbReference type="ARBA" id="ARBA00022912"/>
    </source>
</evidence>
<dbReference type="InterPro" id="IPR000387">
    <property type="entry name" value="Tyr_Pase_dom"/>
</dbReference>
<feature type="domain" description="Tyrosine specific protein phosphatases" evidence="7">
    <location>
        <begin position="509"/>
        <end position="564"/>
    </location>
</feature>
<dbReference type="GO" id="GO:0005634">
    <property type="term" value="C:nucleus"/>
    <property type="evidence" value="ECO:0007669"/>
    <property type="project" value="TreeGrafter"/>
</dbReference>
<dbReference type="GO" id="GO:0017017">
    <property type="term" value="F:MAP kinase tyrosine/serine/threonine phosphatase activity"/>
    <property type="evidence" value="ECO:0007669"/>
    <property type="project" value="TreeGrafter"/>
</dbReference>
<feature type="compositionally biased region" description="Low complexity" evidence="5">
    <location>
        <begin position="619"/>
        <end position="632"/>
    </location>
</feature>
<keyword evidence="4" id="KW-0904">Protein phosphatase</keyword>
<dbReference type="GO" id="GO:0033550">
    <property type="term" value="F:MAP kinase tyrosine phosphatase activity"/>
    <property type="evidence" value="ECO:0007669"/>
    <property type="project" value="TreeGrafter"/>
</dbReference>
<dbReference type="SUPFAM" id="SSF52799">
    <property type="entry name" value="(Phosphotyrosine protein) phosphatases II"/>
    <property type="match status" value="1"/>
</dbReference>
<dbReference type="GO" id="GO:0043409">
    <property type="term" value="P:negative regulation of MAPK cascade"/>
    <property type="evidence" value="ECO:0007669"/>
    <property type="project" value="TreeGrafter"/>
</dbReference>
<feature type="compositionally biased region" description="Polar residues" evidence="5">
    <location>
        <begin position="853"/>
        <end position="862"/>
    </location>
</feature>
<dbReference type="PANTHER" id="PTHR10159">
    <property type="entry name" value="DUAL SPECIFICITY PROTEIN PHOSPHATASE"/>
    <property type="match status" value="1"/>
</dbReference>
<dbReference type="CDD" id="cd14521">
    <property type="entry name" value="DSP_fungal_SDP1-like"/>
    <property type="match status" value="1"/>
</dbReference>
<evidence type="ECO:0000256" key="5">
    <source>
        <dbReference type="SAM" id="MobiDB-lite"/>
    </source>
</evidence>